<evidence type="ECO:0000256" key="1">
    <source>
        <dbReference type="SAM" id="MobiDB-lite"/>
    </source>
</evidence>
<feature type="transmembrane region" description="Helical" evidence="2">
    <location>
        <begin position="325"/>
        <end position="344"/>
    </location>
</feature>
<keyword evidence="2" id="KW-1133">Transmembrane helix</keyword>
<accession>A0A6A5Z016</accession>
<evidence type="ECO:0000313" key="3">
    <source>
        <dbReference type="EMBL" id="KAF2112403.1"/>
    </source>
</evidence>
<dbReference type="Proteomes" id="UP000799770">
    <property type="component" value="Unassembled WGS sequence"/>
</dbReference>
<dbReference type="AlphaFoldDB" id="A0A6A5Z016"/>
<keyword evidence="4" id="KW-1185">Reference proteome</keyword>
<feature type="compositionally biased region" description="Polar residues" evidence="1">
    <location>
        <begin position="96"/>
        <end position="105"/>
    </location>
</feature>
<feature type="transmembrane region" description="Helical" evidence="2">
    <location>
        <begin position="356"/>
        <end position="381"/>
    </location>
</feature>
<feature type="transmembrane region" description="Helical" evidence="2">
    <location>
        <begin position="423"/>
        <end position="449"/>
    </location>
</feature>
<keyword evidence="2" id="KW-0812">Transmembrane</keyword>
<organism evidence="3 4">
    <name type="scientific">Lophiotrema nucula</name>
    <dbReference type="NCBI Taxonomy" id="690887"/>
    <lineage>
        <taxon>Eukaryota</taxon>
        <taxon>Fungi</taxon>
        <taxon>Dikarya</taxon>
        <taxon>Ascomycota</taxon>
        <taxon>Pezizomycotina</taxon>
        <taxon>Dothideomycetes</taxon>
        <taxon>Pleosporomycetidae</taxon>
        <taxon>Pleosporales</taxon>
        <taxon>Lophiotremataceae</taxon>
        <taxon>Lophiotrema</taxon>
    </lineage>
</organism>
<feature type="transmembrane region" description="Helical" evidence="2">
    <location>
        <begin position="455"/>
        <end position="474"/>
    </location>
</feature>
<dbReference type="EMBL" id="ML977331">
    <property type="protein sequence ID" value="KAF2112403.1"/>
    <property type="molecule type" value="Genomic_DNA"/>
</dbReference>
<feature type="compositionally biased region" description="Low complexity" evidence="1">
    <location>
        <begin position="112"/>
        <end position="121"/>
    </location>
</feature>
<evidence type="ECO:0000313" key="4">
    <source>
        <dbReference type="Proteomes" id="UP000799770"/>
    </source>
</evidence>
<feature type="transmembrane region" description="Helical" evidence="2">
    <location>
        <begin position="188"/>
        <end position="207"/>
    </location>
</feature>
<feature type="transmembrane region" description="Helical" evidence="2">
    <location>
        <begin position="393"/>
        <end position="411"/>
    </location>
</feature>
<name>A0A6A5Z016_9PLEO</name>
<keyword evidence="2" id="KW-0472">Membrane</keyword>
<sequence>MLRSTLHPLRRLDRAGGQDRRARNVTMLIISAVKTDIVSFLTRDAELLLGISCGFSRRTKCTTTDVSGTPHVNSIAPAGSTHDDCFTMSVEMQNISQSASTTNSLHTRHRPSASASQSPPSLTFTSNAGAVQTPPVPDIPASVQSSSPTPAPVSSGTNAASSGAPSAVAQPNGQKANRKRWYDWGSTMTKVAVFLITIAAFGVTIYYSEYAKGAQDEGNFLARKGNEEAVESVKQGDISLALDLWGYCVDKHIEEMPECQNQDHRILDFLNNTQVSRRSLRTIDHSGRRLWRTSGNFVHHLFEAKNNRALSDIYPRIKCNGPGTYYSELILAIAVMWVLSTAYLERIYCEDIHGSSRLISSSVIAVYLSVVAVHLGAKIYAEGSIGFSLSRDAANQVCLVAWVFSTLFQVLPATKRLLNGKILYAWHVPGILMATWILTSLSIGVNAFVSGDATGVIEGLVPMALIHLTSRLPLSKRRIKDYHHSKSHDVYSIASLHHNSSWT</sequence>
<feature type="compositionally biased region" description="Polar residues" evidence="1">
    <location>
        <begin position="142"/>
        <end position="175"/>
    </location>
</feature>
<gene>
    <name evidence="3" type="ORF">BDV96DRAFT_160309</name>
</gene>
<reference evidence="3" key="1">
    <citation type="journal article" date="2020" name="Stud. Mycol.">
        <title>101 Dothideomycetes genomes: a test case for predicting lifestyles and emergence of pathogens.</title>
        <authorList>
            <person name="Haridas S."/>
            <person name="Albert R."/>
            <person name="Binder M."/>
            <person name="Bloem J."/>
            <person name="Labutti K."/>
            <person name="Salamov A."/>
            <person name="Andreopoulos B."/>
            <person name="Baker S."/>
            <person name="Barry K."/>
            <person name="Bills G."/>
            <person name="Bluhm B."/>
            <person name="Cannon C."/>
            <person name="Castanera R."/>
            <person name="Culley D."/>
            <person name="Daum C."/>
            <person name="Ezra D."/>
            <person name="Gonzalez J."/>
            <person name="Henrissat B."/>
            <person name="Kuo A."/>
            <person name="Liang C."/>
            <person name="Lipzen A."/>
            <person name="Lutzoni F."/>
            <person name="Magnuson J."/>
            <person name="Mondo S."/>
            <person name="Nolan M."/>
            <person name="Ohm R."/>
            <person name="Pangilinan J."/>
            <person name="Park H.-J."/>
            <person name="Ramirez L."/>
            <person name="Alfaro M."/>
            <person name="Sun H."/>
            <person name="Tritt A."/>
            <person name="Yoshinaga Y."/>
            <person name="Zwiers L.-H."/>
            <person name="Turgeon B."/>
            <person name="Goodwin S."/>
            <person name="Spatafora J."/>
            <person name="Crous P."/>
            <person name="Grigoriev I."/>
        </authorList>
    </citation>
    <scope>NUCLEOTIDE SEQUENCE</scope>
    <source>
        <strain evidence="3">CBS 627.86</strain>
    </source>
</reference>
<protein>
    <submittedName>
        <fullName evidence="3">Uncharacterized protein</fullName>
    </submittedName>
</protein>
<evidence type="ECO:0000256" key="2">
    <source>
        <dbReference type="SAM" id="Phobius"/>
    </source>
</evidence>
<feature type="region of interest" description="Disordered" evidence="1">
    <location>
        <begin position="96"/>
        <end position="177"/>
    </location>
</feature>
<proteinExistence type="predicted"/>